<dbReference type="OrthoDB" id="198652at2759"/>
<dbReference type="NCBIfam" id="TIGR01668">
    <property type="entry name" value="YqeG_hyp_ppase"/>
    <property type="match status" value="1"/>
</dbReference>
<dbReference type="Gene3D" id="3.40.50.1000">
    <property type="entry name" value="HAD superfamily/HAD-like"/>
    <property type="match status" value="1"/>
</dbReference>
<keyword evidence="3" id="KW-1185">Reference proteome</keyword>
<dbReference type="GO" id="GO:0005737">
    <property type="term" value="C:cytoplasm"/>
    <property type="evidence" value="ECO:0007669"/>
    <property type="project" value="TreeGrafter"/>
</dbReference>
<dbReference type="EMBL" id="CAADRA010005409">
    <property type="protein sequence ID" value="VFT89588.1"/>
    <property type="molecule type" value="Genomic_DNA"/>
</dbReference>
<sequence>MKGLNLHGVTAFFHAVTRTPKLLVPHLSVKDLNEIPFAELRAMGFKGVVFDKDNTLTVPHATQVVSHVQDALVDSQRIFGHDHVVIFSNSAGSSDDLPNFAEAATVERELNVTVLRHGVKKPLGVDQMRSALNVNPHELIMVGDRYSTDVLFGNSNGMLTIRTDQLSTDGESALNLLMQVVEKTILRRLHAQGIAPPPHPLYNPATDN</sequence>
<dbReference type="InterPro" id="IPR006549">
    <property type="entry name" value="HAD-SF_hydro_IIIA"/>
</dbReference>
<dbReference type="EMBL" id="VJMH01005388">
    <property type="protein sequence ID" value="KAF0696545.1"/>
    <property type="molecule type" value="Genomic_DNA"/>
</dbReference>
<reference evidence="2 3" key="1">
    <citation type="submission" date="2019-03" db="EMBL/GenBank/DDBJ databases">
        <authorList>
            <person name="Gaulin E."/>
            <person name="Dumas B."/>
        </authorList>
    </citation>
    <scope>NUCLEOTIDE SEQUENCE [LARGE SCALE GENOMIC DNA]</scope>
    <source>
        <strain evidence="2">CBS 568.67</strain>
    </source>
</reference>
<evidence type="ECO:0000313" key="1">
    <source>
        <dbReference type="EMBL" id="KAF0696545.1"/>
    </source>
</evidence>
<dbReference type="Pfam" id="PF09419">
    <property type="entry name" value="PGP_phosphatase"/>
    <property type="match status" value="1"/>
</dbReference>
<proteinExistence type="predicted"/>
<dbReference type="AlphaFoldDB" id="A0A485KYD6"/>
<dbReference type="InterPro" id="IPR023214">
    <property type="entry name" value="HAD_sf"/>
</dbReference>
<gene>
    <name evidence="2" type="primary">Aste57867_12738</name>
    <name evidence="1" type="ORF">As57867_012690</name>
    <name evidence="2" type="ORF">ASTE57867_12738</name>
</gene>
<name>A0A485KYD6_9STRA</name>
<evidence type="ECO:0000313" key="3">
    <source>
        <dbReference type="Proteomes" id="UP000332933"/>
    </source>
</evidence>
<protein>
    <submittedName>
        <fullName evidence="2">Aste57867_12738 protein</fullName>
    </submittedName>
</protein>
<dbReference type="PANTHER" id="PTHR19288:SF25">
    <property type="entry name" value="PHOSPHATIDYLGLYCEROPHOSPHATASE GEP4, MITOCHONDRIAL"/>
    <property type="match status" value="1"/>
</dbReference>
<dbReference type="PANTHER" id="PTHR19288">
    <property type="entry name" value="4-NITROPHENYLPHOSPHATASE-RELATED"/>
    <property type="match status" value="1"/>
</dbReference>
<reference evidence="1" key="2">
    <citation type="submission" date="2019-06" db="EMBL/GenBank/DDBJ databases">
        <title>Genomics analysis of Aphanomyces spp. identifies a new class of oomycete effector associated with host adaptation.</title>
        <authorList>
            <person name="Gaulin E."/>
        </authorList>
    </citation>
    <scope>NUCLEOTIDE SEQUENCE</scope>
    <source>
        <strain evidence="1">CBS 578.67</strain>
    </source>
</reference>
<dbReference type="GO" id="GO:0008962">
    <property type="term" value="F:phosphatidylglycerophosphatase activity"/>
    <property type="evidence" value="ECO:0007669"/>
    <property type="project" value="InterPro"/>
</dbReference>
<organism evidence="2 3">
    <name type="scientific">Aphanomyces stellatus</name>
    <dbReference type="NCBI Taxonomy" id="120398"/>
    <lineage>
        <taxon>Eukaryota</taxon>
        <taxon>Sar</taxon>
        <taxon>Stramenopiles</taxon>
        <taxon>Oomycota</taxon>
        <taxon>Saprolegniomycetes</taxon>
        <taxon>Saprolegniales</taxon>
        <taxon>Verrucalvaceae</taxon>
        <taxon>Aphanomyces</taxon>
    </lineage>
</organism>
<dbReference type="InterPro" id="IPR036412">
    <property type="entry name" value="HAD-like_sf"/>
</dbReference>
<dbReference type="SUPFAM" id="SSF56784">
    <property type="entry name" value="HAD-like"/>
    <property type="match status" value="1"/>
</dbReference>
<dbReference type="FunFam" id="3.40.50.1000:FF:000387">
    <property type="entry name" value="Predicted protein"/>
    <property type="match status" value="1"/>
</dbReference>
<dbReference type="InterPro" id="IPR010021">
    <property type="entry name" value="PGPP1/Gep4"/>
</dbReference>
<dbReference type="Proteomes" id="UP000332933">
    <property type="component" value="Unassembled WGS sequence"/>
</dbReference>
<accession>A0A485KYD6</accession>
<evidence type="ECO:0000313" key="2">
    <source>
        <dbReference type="EMBL" id="VFT89588.1"/>
    </source>
</evidence>
<dbReference type="NCBIfam" id="TIGR01662">
    <property type="entry name" value="HAD-SF-IIIA"/>
    <property type="match status" value="1"/>
</dbReference>
<dbReference type="InterPro" id="IPR027706">
    <property type="entry name" value="PGP_Pase"/>
</dbReference>